<dbReference type="GO" id="GO:0046961">
    <property type="term" value="F:proton-transporting ATPase activity, rotational mechanism"/>
    <property type="evidence" value="ECO:0007669"/>
    <property type="project" value="InterPro"/>
</dbReference>
<sequence>MKSILISDHKDTLVGMRLATIEGIYVKDLDDIRKAFDDAVLNDEIGIIIVTESIFDKMKDRVLEVKKSNSKKLIVTVPDRTGLKDKDFIMRYIKESVGIKI</sequence>
<keyword evidence="5" id="KW-1185">Reference proteome</keyword>
<evidence type="ECO:0000313" key="4">
    <source>
        <dbReference type="EMBL" id="TFZ39207.1"/>
    </source>
</evidence>
<dbReference type="InterPro" id="IPR036906">
    <property type="entry name" value="ATPase_V1_fsu_sf"/>
</dbReference>
<comment type="similarity">
    <text evidence="1">Belongs to the V-ATPase F subunit family.</text>
</comment>
<dbReference type="RefSeq" id="WP_135271693.1">
    <property type="nucleotide sequence ID" value="NZ_SRIB01000016.1"/>
</dbReference>
<dbReference type="Gene3D" id="3.40.50.10580">
    <property type="entry name" value="ATPase, V1 complex, subunit F"/>
    <property type="match status" value="1"/>
</dbReference>
<proteinExistence type="inferred from homology"/>
<dbReference type="SUPFAM" id="SSF159468">
    <property type="entry name" value="AtpF-like"/>
    <property type="match status" value="1"/>
</dbReference>
<name>A0A4Z0D129_9FIRM</name>
<organism evidence="4 5">
    <name type="scientific">Soehngenia longivitae</name>
    <dbReference type="NCBI Taxonomy" id="2562294"/>
    <lineage>
        <taxon>Bacteria</taxon>
        <taxon>Bacillati</taxon>
        <taxon>Bacillota</taxon>
        <taxon>Tissierellia</taxon>
        <taxon>Tissierellales</taxon>
        <taxon>Tissierellaceae</taxon>
        <taxon>Soehngenia</taxon>
    </lineage>
</organism>
<evidence type="ECO:0000256" key="2">
    <source>
        <dbReference type="ARBA" id="ARBA00022448"/>
    </source>
</evidence>
<comment type="caution">
    <text evidence="4">The sequence shown here is derived from an EMBL/GenBank/DDBJ whole genome shotgun (WGS) entry which is preliminary data.</text>
</comment>
<dbReference type="OrthoDB" id="46791at2"/>
<dbReference type="InterPro" id="IPR008218">
    <property type="entry name" value="ATPase_V1-cplx_f_g_su"/>
</dbReference>
<dbReference type="Pfam" id="PF01990">
    <property type="entry name" value="ATP-synt_F"/>
    <property type="match status" value="1"/>
</dbReference>
<dbReference type="AlphaFoldDB" id="A0A4Z0D129"/>
<dbReference type="Proteomes" id="UP000298381">
    <property type="component" value="Unassembled WGS sequence"/>
</dbReference>
<keyword evidence="3" id="KW-0406">Ion transport</keyword>
<accession>A0A4Z0D129</accession>
<evidence type="ECO:0000256" key="1">
    <source>
        <dbReference type="ARBA" id="ARBA00010148"/>
    </source>
</evidence>
<dbReference type="EMBL" id="SRIB01000016">
    <property type="protein sequence ID" value="TFZ39207.1"/>
    <property type="molecule type" value="Genomic_DNA"/>
</dbReference>
<evidence type="ECO:0000313" key="5">
    <source>
        <dbReference type="Proteomes" id="UP000298381"/>
    </source>
</evidence>
<evidence type="ECO:0000256" key="3">
    <source>
        <dbReference type="ARBA" id="ARBA00023065"/>
    </source>
</evidence>
<protein>
    <submittedName>
        <fullName evidence="4">ATP synthase subunit F</fullName>
    </submittedName>
</protein>
<keyword evidence="2" id="KW-0813">Transport</keyword>
<gene>
    <name evidence="4" type="ORF">E4100_08870</name>
</gene>
<reference evidence="4 5" key="1">
    <citation type="submission" date="2019-03" db="EMBL/GenBank/DDBJ databases">
        <title>Draft genome sequence data and analysis of a Fermenting Bacterium, Soehngenia longevitae strain 1933PT, isolated from petroleum reservoir in Azerbaijan.</title>
        <authorList>
            <person name="Grouzdev D.S."/>
            <person name="Bidzhieva S.K."/>
            <person name="Sokolova D.S."/>
            <person name="Tourova T.P."/>
            <person name="Poltaraus A.B."/>
            <person name="Nazina T.N."/>
        </authorList>
    </citation>
    <scope>NUCLEOTIDE SEQUENCE [LARGE SCALE GENOMIC DNA]</scope>
    <source>
        <strain evidence="4 5">1933P</strain>
    </source>
</reference>